<dbReference type="AlphaFoldDB" id="A0A448XDZ6"/>
<evidence type="ECO:0000256" key="1">
    <source>
        <dbReference type="SAM" id="MobiDB-lite"/>
    </source>
</evidence>
<name>A0A448XDZ6_9PLAT</name>
<organism evidence="2 3">
    <name type="scientific">Protopolystoma xenopodis</name>
    <dbReference type="NCBI Taxonomy" id="117903"/>
    <lineage>
        <taxon>Eukaryota</taxon>
        <taxon>Metazoa</taxon>
        <taxon>Spiralia</taxon>
        <taxon>Lophotrochozoa</taxon>
        <taxon>Platyhelminthes</taxon>
        <taxon>Monogenea</taxon>
        <taxon>Polyopisthocotylea</taxon>
        <taxon>Polystomatidea</taxon>
        <taxon>Polystomatidae</taxon>
        <taxon>Protopolystoma</taxon>
    </lineage>
</organism>
<feature type="compositionally biased region" description="Basic and acidic residues" evidence="1">
    <location>
        <begin position="138"/>
        <end position="149"/>
    </location>
</feature>
<feature type="compositionally biased region" description="Basic residues" evidence="1">
    <location>
        <begin position="104"/>
        <end position="116"/>
    </location>
</feature>
<proteinExistence type="predicted"/>
<sequence>MFSVYVPTKLHTFMRLPEAGRAEKWSSCGAMSASPSRPTISSLVIETTQPTQTQARQPQQRLWLTRSTPASGTNRCRTRRTIASSTVRPTRPIAAPPAPFRLATPHHGKTRGRSGRRHGDGSDGLSCQDNTHTRRTQTKTDRCAKDNPRRRYSPGRQTVLTPKWVRQARPVGLVRPPEVLRRRRLGQQQKP</sequence>
<evidence type="ECO:0000313" key="3">
    <source>
        <dbReference type="Proteomes" id="UP000784294"/>
    </source>
</evidence>
<evidence type="ECO:0000313" key="2">
    <source>
        <dbReference type="EMBL" id="VEL34394.1"/>
    </source>
</evidence>
<gene>
    <name evidence="2" type="ORF">PXEA_LOCUS27834</name>
</gene>
<dbReference type="Proteomes" id="UP000784294">
    <property type="component" value="Unassembled WGS sequence"/>
</dbReference>
<comment type="caution">
    <text evidence="2">The sequence shown here is derived from an EMBL/GenBank/DDBJ whole genome shotgun (WGS) entry which is preliminary data.</text>
</comment>
<keyword evidence="3" id="KW-1185">Reference proteome</keyword>
<feature type="region of interest" description="Disordered" evidence="1">
    <location>
        <begin position="67"/>
        <end position="191"/>
    </location>
</feature>
<protein>
    <submittedName>
        <fullName evidence="2">Uncharacterized protein</fullName>
    </submittedName>
</protein>
<dbReference type="EMBL" id="CAAALY010247575">
    <property type="protein sequence ID" value="VEL34394.1"/>
    <property type="molecule type" value="Genomic_DNA"/>
</dbReference>
<reference evidence="2" key="1">
    <citation type="submission" date="2018-11" db="EMBL/GenBank/DDBJ databases">
        <authorList>
            <consortium name="Pathogen Informatics"/>
        </authorList>
    </citation>
    <scope>NUCLEOTIDE SEQUENCE</scope>
</reference>
<accession>A0A448XDZ6</accession>
<feature type="compositionally biased region" description="Polar residues" evidence="1">
    <location>
        <begin position="67"/>
        <end position="87"/>
    </location>
</feature>